<dbReference type="SUPFAM" id="SSF55729">
    <property type="entry name" value="Acyl-CoA N-acyltransferases (Nat)"/>
    <property type="match status" value="1"/>
</dbReference>
<reference evidence="1" key="1">
    <citation type="submission" date="2022-12" db="EMBL/GenBank/DDBJ databases">
        <title>Whole genome sequence of Mycolicibacterium iranicum strain SBH312.</title>
        <authorList>
            <person name="Jani J."/>
            <person name="Arifin Mustapha Z."/>
            <person name="Ahmed K."/>
            <person name="Kai Ling C."/>
        </authorList>
    </citation>
    <scope>NUCLEOTIDE SEQUENCE</scope>
    <source>
        <strain evidence="1">SBH312</strain>
    </source>
</reference>
<dbReference type="EMBL" id="JAPQYE010000008">
    <property type="protein sequence ID" value="MCZ0730110.1"/>
    <property type="molecule type" value="Genomic_DNA"/>
</dbReference>
<protein>
    <recommendedName>
        <fullName evidence="3">N-acetyltransferase domain-containing protein</fullName>
    </recommendedName>
</protein>
<evidence type="ECO:0008006" key="3">
    <source>
        <dbReference type="Google" id="ProtNLM"/>
    </source>
</evidence>
<name>A0ABT4HIW1_MYCIR</name>
<accession>A0ABT4HIW1</accession>
<comment type="caution">
    <text evidence="1">The sequence shown here is derived from an EMBL/GenBank/DDBJ whole genome shotgun (WGS) entry which is preliminary data.</text>
</comment>
<organism evidence="1 2">
    <name type="scientific">Mycolicibacterium iranicum</name>
    <name type="common">Mycobacterium iranicum</name>
    <dbReference type="NCBI Taxonomy" id="912594"/>
    <lineage>
        <taxon>Bacteria</taxon>
        <taxon>Bacillati</taxon>
        <taxon>Actinomycetota</taxon>
        <taxon>Actinomycetes</taxon>
        <taxon>Mycobacteriales</taxon>
        <taxon>Mycobacteriaceae</taxon>
        <taxon>Mycolicibacterium</taxon>
    </lineage>
</organism>
<sequence length="310" mass="35189">MSDASRVEIAPITEADIPPVAQFLHTTMGSKVPVADWILAMTPSWSPVQPNHGYLLRYRGQVVGAYLALYSERIIDGRRHRFCNLGTWCVAEPHRAIGLRLLRALLRQEGFTFTDLSPNPKIVALNGRLGFAELDTRRAVTLNTPWPLRSKGVQVIDTGTEIGRLISGRDRSIYLDHKAAAAVHHAVIVKGDRSCYVMFRKDYGRIQSRPTFASVLYVGNRDMYRDCARHFYRYLLLRFRLPATLAELRTVKHRPPRSVLMAGPPKMYRSEDLEAEQIDDLYSELTCFGLQSRIHDYDSPVPVPRQARGS</sequence>
<dbReference type="Gene3D" id="3.40.630.30">
    <property type="match status" value="1"/>
</dbReference>
<evidence type="ECO:0000313" key="1">
    <source>
        <dbReference type="EMBL" id="MCZ0730110.1"/>
    </source>
</evidence>
<keyword evidence="2" id="KW-1185">Reference proteome</keyword>
<evidence type="ECO:0000313" key="2">
    <source>
        <dbReference type="Proteomes" id="UP001084650"/>
    </source>
</evidence>
<gene>
    <name evidence="1" type="ORF">OY187_18855</name>
</gene>
<dbReference type="RefSeq" id="WP_085173143.1">
    <property type="nucleotide sequence ID" value="NZ_JAPQYE010000008.1"/>
</dbReference>
<dbReference type="Proteomes" id="UP001084650">
    <property type="component" value="Unassembled WGS sequence"/>
</dbReference>
<dbReference type="InterPro" id="IPR016181">
    <property type="entry name" value="Acyl_CoA_acyltransferase"/>
</dbReference>
<proteinExistence type="predicted"/>